<comment type="catalytic activity">
    <reaction evidence="3 4">
        <text>N-[(R)-4-phosphopantothenoyl]-L-cysteine + H(+) = (R)-4'-phosphopantetheine + CO2</text>
        <dbReference type="Rhea" id="RHEA:16793"/>
        <dbReference type="ChEBI" id="CHEBI:15378"/>
        <dbReference type="ChEBI" id="CHEBI:16526"/>
        <dbReference type="ChEBI" id="CHEBI:59458"/>
        <dbReference type="ChEBI" id="CHEBI:61723"/>
        <dbReference type="EC" id="4.1.1.36"/>
    </reaction>
</comment>
<comment type="caution">
    <text evidence="3">Lacks conserved residue(s) required for the propagation of feature annotation.</text>
</comment>
<dbReference type="NCBIfam" id="TIGR00521">
    <property type="entry name" value="coaBC_dfp"/>
    <property type="match status" value="1"/>
</dbReference>
<keyword evidence="3 4" id="KW-0436">Ligase</keyword>
<keyword evidence="2 3" id="KW-0456">Lyase</keyword>
<evidence type="ECO:0000259" key="6">
    <source>
        <dbReference type="Pfam" id="PF04127"/>
    </source>
</evidence>
<feature type="binding site" evidence="3">
    <location>
        <position position="283"/>
    </location>
    <ligand>
        <name>CTP</name>
        <dbReference type="ChEBI" id="CHEBI:37563"/>
    </ligand>
</feature>
<dbReference type="AlphaFoldDB" id="A0A1F7GS70"/>
<dbReference type="SUPFAM" id="SSF52507">
    <property type="entry name" value="Homo-oligomeric flavin-containing Cys decarboxylases, HFCD"/>
    <property type="match status" value="1"/>
</dbReference>
<comment type="cofactor">
    <cofactor evidence="3">
        <name>FMN</name>
        <dbReference type="ChEBI" id="CHEBI:58210"/>
    </cofactor>
    <text evidence="3">Binds 1 FMN per subunit.</text>
</comment>
<comment type="similarity">
    <text evidence="3 4">In the N-terminal section; belongs to the HFCD (homo-oligomeric flavin containing Cys decarboxylase) superfamily.</text>
</comment>
<dbReference type="InterPro" id="IPR036551">
    <property type="entry name" value="Flavin_trans-like"/>
</dbReference>
<gene>
    <name evidence="3" type="primary">coaBC</name>
    <name evidence="7" type="ORF">A2866_06095</name>
</gene>
<keyword evidence="3 4" id="KW-0285">Flavoprotein</keyword>
<keyword evidence="3" id="KW-0460">Magnesium</keyword>
<dbReference type="Proteomes" id="UP000177026">
    <property type="component" value="Unassembled WGS sequence"/>
</dbReference>
<dbReference type="PANTHER" id="PTHR14359:SF6">
    <property type="entry name" value="PHOSPHOPANTOTHENOYLCYSTEINE DECARBOXYLASE"/>
    <property type="match status" value="1"/>
</dbReference>
<keyword evidence="3" id="KW-0479">Metal-binding</keyword>
<dbReference type="GO" id="GO:0015941">
    <property type="term" value="P:pantothenate catabolic process"/>
    <property type="evidence" value="ECO:0007669"/>
    <property type="project" value="InterPro"/>
</dbReference>
<dbReference type="GO" id="GO:0010181">
    <property type="term" value="F:FMN binding"/>
    <property type="evidence" value="ECO:0007669"/>
    <property type="project" value="UniProtKB-UniRule"/>
</dbReference>
<dbReference type="EMBL" id="MFZI01000011">
    <property type="protein sequence ID" value="OGK21959.1"/>
    <property type="molecule type" value="Genomic_DNA"/>
</dbReference>
<dbReference type="PANTHER" id="PTHR14359">
    <property type="entry name" value="HOMO-OLIGOMERIC FLAVIN CONTAINING CYS DECARBOXYLASE FAMILY"/>
    <property type="match status" value="1"/>
</dbReference>
<dbReference type="Gene3D" id="3.40.50.10300">
    <property type="entry name" value="CoaB-like"/>
    <property type="match status" value="1"/>
</dbReference>
<comment type="caution">
    <text evidence="7">The sequence shown here is derived from an EMBL/GenBank/DDBJ whole genome shotgun (WGS) entry which is preliminary data.</text>
</comment>
<organism evidence="7 8">
    <name type="scientific">Candidatus Roizmanbacteria bacterium RIFCSPHIGHO2_01_FULL_39_8</name>
    <dbReference type="NCBI Taxonomy" id="1802033"/>
    <lineage>
        <taxon>Bacteria</taxon>
        <taxon>Candidatus Roizmaniibacteriota</taxon>
    </lineage>
</organism>
<comment type="function">
    <text evidence="3">Catalyzes two sequential steps in the biosynthesis of coenzyme A. In the first step cysteine is conjugated to 4'-phosphopantothenate to form 4-phosphopantothenoylcysteine. In the second step the latter compound is decarboxylated to form 4'-phosphopantotheine.</text>
</comment>
<feature type="region of interest" description="Phosphopantothenate--cysteine ligase" evidence="3">
    <location>
        <begin position="195"/>
        <end position="407"/>
    </location>
</feature>
<dbReference type="GO" id="GO:0015937">
    <property type="term" value="P:coenzyme A biosynthetic process"/>
    <property type="evidence" value="ECO:0007669"/>
    <property type="project" value="UniProtKB-UniRule"/>
</dbReference>
<comment type="similarity">
    <text evidence="3 4">In the C-terminal section; belongs to the PPC synthetase family.</text>
</comment>
<dbReference type="UniPathway" id="UPA00241">
    <property type="reaction ID" value="UER00353"/>
</dbReference>
<protein>
    <recommendedName>
        <fullName evidence="3">Coenzyme A biosynthesis bifunctional protein CoaBC</fullName>
    </recommendedName>
    <alternativeName>
        <fullName evidence="3">DNA/pantothenate metabolism flavoprotein</fullName>
    </alternativeName>
    <alternativeName>
        <fullName evidence="3">Phosphopantothenoylcysteine synthetase/decarboxylase</fullName>
        <shortName evidence="3">PPCS-PPCDC</shortName>
    </alternativeName>
    <domain>
        <recommendedName>
            <fullName evidence="3">Phosphopantothenoylcysteine decarboxylase</fullName>
            <shortName evidence="3">PPC decarboxylase</shortName>
            <shortName evidence="3">PPC-DC</shortName>
            <ecNumber evidence="3">4.1.1.36</ecNumber>
        </recommendedName>
        <alternativeName>
            <fullName evidence="3">CoaC</fullName>
        </alternativeName>
    </domain>
    <domain>
        <recommendedName>
            <fullName evidence="3">Phosphopantothenate--cysteine ligase</fullName>
            <ecNumber evidence="3">6.3.2.5</ecNumber>
        </recommendedName>
        <alternativeName>
            <fullName evidence="3">CoaB</fullName>
        </alternativeName>
        <alternativeName>
            <fullName evidence="3">Phosphopantothenoylcysteine synthetase</fullName>
            <shortName evidence="3">PPC synthetase</shortName>
            <shortName evidence="3">PPC-S</shortName>
        </alternativeName>
    </domain>
</protein>
<evidence type="ECO:0000313" key="7">
    <source>
        <dbReference type="EMBL" id="OGK21959.1"/>
    </source>
</evidence>
<comment type="catalytic activity">
    <reaction evidence="3 4">
        <text>(R)-4'-phosphopantothenate + L-cysteine + CTP = N-[(R)-4-phosphopantothenoyl]-L-cysteine + CMP + diphosphate + H(+)</text>
        <dbReference type="Rhea" id="RHEA:19397"/>
        <dbReference type="ChEBI" id="CHEBI:10986"/>
        <dbReference type="ChEBI" id="CHEBI:15378"/>
        <dbReference type="ChEBI" id="CHEBI:33019"/>
        <dbReference type="ChEBI" id="CHEBI:35235"/>
        <dbReference type="ChEBI" id="CHEBI:37563"/>
        <dbReference type="ChEBI" id="CHEBI:59458"/>
        <dbReference type="ChEBI" id="CHEBI:60377"/>
        <dbReference type="EC" id="6.3.2.5"/>
    </reaction>
</comment>
<dbReference type="EC" id="6.3.2.5" evidence="3"/>
<feature type="domain" description="DNA/pantothenate metabolism flavoprotein C-terminal" evidence="6">
    <location>
        <begin position="190"/>
        <end position="400"/>
    </location>
</feature>
<comment type="pathway">
    <text evidence="3 4">Cofactor biosynthesis; coenzyme A biosynthesis; CoA from (R)-pantothenate: step 3/5.</text>
</comment>
<comment type="function">
    <text evidence="4">Catalyzes two steps in the biosynthesis of coenzyme A. In the first step cysteine is conjugated to 4'-phosphopantothenate to form 4-phosphopantothenoylcysteine, in the latter compound is decarboxylated to form 4'-phosphopantotheine.</text>
</comment>
<feature type="binding site" evidence="3">
    <location>
        <position position="325"/>
    </location>
    <ligand>
        <name>CTP</name>
        <dbReference type="ChEBI" id="CHEBI:37563"/>
    </ligand>
</feature>
<reference evidence="7 8" key="1">
    <citation type="journal article" date="2016" name="Nat. Commun.">
        <title>Thousands of microbial genomes shed light on interconnected biogeochemical processes in an aquifer system.</title>
        <authorList>
            <person name="Anantharaman K."/>
            <person name="Brown C.T."/>
            <person name="Hug L.A."/>
            <person name="Sharon I."/>
            <person name="Castelle C.J."/>
            <person name="Probst A.J."/>
            <person name="Thomas B.C."/>
            <person name="Singh A."/>
            <person name="Wilkins M.J."/>
            <person name="Karaoz U."/>
            <person name="Brodie E.L."/>
            <person name="Williams K.H."/>
            <person name="Hubbard S.S."/>
            <person name="Banfield J.F."/>
        </authorList>
    </citation>
    <scope>NUCLEOTIDE SEQUENCE [LARGE SCALE GENOMIC DNA]</scope>
</reference>
<proteinExistence type="inferred from homology"/>
<comment type="pathway">
    <text evidence="3 4">Cofactor biosynthesis; coenzyme A biosynthesis; CoA from (R)-pantothenate: step 2/5.</text>
</comment>
<dbReference type="GO" id="GO:0071513">
    <property type="term" value="C:phosphopantothenoylcysteine decarboxylase complex"/>
    <property type="evidence" value="ECO:0007669"/>
    <property type="project" value="TreeGrafter"/>
</dbReference>
<dbReference type="InterPro" id="IPR005252">
    <property type="entry name" value="CoaBC"/>
</dbReference>
<dbReference type="GO" id="GO:0004633">
    <property type="term" value="F:phosphopantothenoylcysteine decarboxylase activity"/>
    <property type="evidence" value="ECO:0007669"/>
    <property type="project" value="UniProtKB-UniRule"/>
</dbReference>
<dbReference type="InterPro" id="IPR003382">
    <property type="entry name" value="Flavoprotein"/>
</dbReference>
<dbReference type="HAMAP" id="MF_02225">
    <property type="entry name" value="CoaBC"/>
    <property type="match status" value="1"/>
</dbReference>
<dbReference type="EC" id="4.1.1.36" evidence="3"/>
<name>A0A1F7GS70_9BACT</name>
<dbReference type="GO" id="GO:0004632">
    <property type="term" value="F:phosphopantothenate--cysteine ligase activity"/>
    <property type="evidence" value="ECO:0007669"/>
    <property type="project" value="UniProtKB-UniRule"/>
</dbReference>
<feature type="binding site" evidence="3">
    <location>
        <position position="292"/>
    </location>
    <ligand>
        <name>CTP</name>
        <dbReference type="ChEBI" id="CHEBI:37563"/>
    </ligand>
</feature>
<sequence length="407" mass="45608">MRKTVLVGISSGIAAYKTLDLIEILLQNNLNVEVIMTVHASHMVPTSMIENLTKKKVHMHLFKKDFNHKKILSERKVDHIELADKTDLMVIIPATANVIAKLSHGIADDFLTTTFLAVTSPVILCPSMNVHMWTNPITQENVSRLKNFGYQIVEPTSGMLACGYEGEGRLEDIQIIKDEILANLKYSSSLKGKKIIVTSGGTKEKIDDIRYITNRSSGKMGAALADTCYQRGGDVLLLRAKGAVKTRFPIPEKTFETADELFSLIKQHIQKYDICYHVAAVSDFKVDHVKGKISSKKKIILGLKPRMKILDQIKKLNSRIRLIGFKAEFGLDDKALIKAAYKKLKESKADLIIANNVGRSDRGFQADMNEVIIVRNKNDCEKILLKQKKEIAENIVNFVEKKSQGSE</sequence>
<keyword evidence="1 3" id="KW-0210">Decarboxylase</keyword>
<dbReference type="Pfam" id="PF02441">
    <property type="entry name" value="Flavoprotein"/>
    <property type="match status" value="1"/>
</dbReference>
<keyword evidence="3 4" id="KW-0288">FMN</keyword>
<feature type="binding site" evidence="3">
    <location>
        <position position="343"/>
    </location>
    <ligand>
        <name>CTP</name>
        <dbReference type="ChEBI" id="CHEBI:37563"/>
    </ligand>
</feature>
<evidence type="ECO:0000256" key="1">
    <source>
        <dbReference type="ARBA" id="ARBA00022793"/>
    </source>
</evidence>
<evidence type="ECO:0000313" key="8">
    <source>
        <dbReference type="Proteomes" id="UP000177026"/>
    </source>
</evidence>
<dbReference type="InterPro" id="IPR035929">
    <property type="entry name" value="CoaB-like_sf"/>
</dbReference>
<feature type="domain" description="Flavoprotein" evidence="5">
    <location>
        <begin position="3"/>
        <end position="181"/>
    </location>
</feature>
<evidence type="ECO:0000256" key="4">
    <source>
        <dbReference type="RuleBase" id="RU364078"/>
    </source>
</evidence>
<dbReference type="InterPro" id="IPR007085">
    <property type="entry name" value="DNA/pantothenate-metab_flavo_C"/>
</dbReference>
<dbReference type="SUPFAM" id="SSF102645">
    <property type="entry name" value="CoaB-like"/>
    <property type="match status" value="1"/>
</dbReference>
<evidence type="ECO:0000256" key="3">
    <source>
        <dbReference type="HAMAP-Rule" id="MF_02225"/>
    </source>
</evidence>
<dbReference type="GO" id="GO:0046872">
    <property type="term" value="F:metal ion binding"/>
    <property type="evidence" value="ECO:0007669"/>
    <property type="project" value="UniProtKB-KW"/>
</dbReference>
<comment type="cofactor">
    <cofactor evidence="3">
        <name>Mg(2+)</name>
        <dbReference type="ChEBI" id="CHEBI:18420"/>
    </cofactor>
</comment>
<evidence type="ECO:0000259" key="5">
    <source>
        <dbReference type="Pfam" id="PF02441"/>
    </source>
</evidence>
<dbReference type="Gene3D" id="3.40.50.1950">
    <property type="entry name" value="Flavin prenyltransferase-like"/>
    <property type="match status" value="1"/>
</dbReference>
<accession>A0A1F7GS70</accession>
<evidence type="ECO:0000256" key="2">
    <source>
        <dbReference type="ARBA" id="ARBA00023239"/>
    </source>
</evidence>
<feature type="region of interest" description="Phosphopantothenoylcysteine decarboxylase" evidence="3">
    <location>
        <begin position="1"/>
        <end position="194"/>
    </location>
</feature>
<dbReference type="Pfam" id="PF04127">
    <property type="entry name" value="DFP"/>
    <property type="match status" value="1"/>
</dbReference>
<feature type="active site" description="Proton donor" evidence="3">
    <location>
        <position position="162"/>
    </location>
</feature>
<keyword evidence="3" id="KW-0511">Multifunctional enzyme</keyword>